<dbReference type="GO" id="GO:0006817">
    <property type="term" value="P:phosphate ion transport"/>
    <property type="evidence" value="ECO:0007669"/>
    <property type="project" value="UniProtKB-UniRule"/>
</dbReference>
<evidence type="ECO:0000256" key="2">
    <source>
        <dbReference type="ARBA" id="ARBA00004193"/>
    </source>
</evidence>
<keyword evidence="10" id="KW-0472">Membrane</keyword>
<keyword evidence="10" id="KW-1003">Cell membrane</keyword>
<evidence type="ECO:0000256" key="8">
    <source>
        <dbReference type="ARBA" id="ARBA00023139"/>
    </source>
</evidence>
<comment type="function">
    <text evidence="10">Involved in the system for phosphate transport across the cytoplasmic membrane.</text>
</comment>
<dbReference type="SUPFAM" id="SSF53850">
    <property type="entry name" value="Periplasmic binding protein-like II"/>
    <property type="match status" value="1"/>
</dbReference>
<comment type="similarity">
    <text evidence="3 10">Belongs to the PstS family.</text>
</comment>
<keyword evidence="8 10" id="KW-0564">Palmitate</keyword>
<dbReference type="Gene3D" id="3.40.190.10">
    <property type="entry name" value="Periplasmic binding protein-like II"/>
    <property type="match status" value="2"/>
</dbReference>
<protein>
    <recommendedName>
        <fullName evidence="10">Phosphate-binding protein</fullName>
    </recommendedName>
</protein>
<dbReference type="CDD" id="cd13654">
    <property type="entry name" value="PBP2_phosphate_like_2"/>
    <property type="match status" value="1"/>
</dbReference>
<evidence type="ECO:0000256" key="7">
    <source>
        <dbReference type="ARBA" id="ARBA00022729"/>
    </source>
</evidence>
<proteinExistence type="inferred from homology"/>
<dbReference type="OrthoDB" id="9790048at2"/>
<dbReference type="EMBL" id="PREZ01000002">
    <property type="protein sequence ID" value="PPA71419.1"/>
    <property type="molecule type" value="Genomic_DNA"/>
</dbReference>
<feature type="chain" id="PRO_5039759314" description="Phosphate-binding protein" evidence="10">
    <location>
        <begin position="21"/>
        <end position="324"/>
    </location>
</feature>
<evidence type="ECO:0000259" key="12">
    <source>
        <dbReference type="Pfam" id="PF12849"/>
    </source>
</evidence>
<feature type="region of interest" description="Disordered" evidence="11">
    <location>
        <begin position="25"/>
        <end position="53"/>
    </location>
</feature>
<evidence type="ECO:0000313" key="14">
    <source>
        <dbReference type="Proteomes" id="UP000239047"/>
    </source>
</evidence>
<accession>A0A2S5GEK6</accession>
<evidence type="ECO:0000256" key="10">
    <source>
        <dbReference type="RuleBase" id="RU367119"/>
    </source>
</evidence>
<dbReference type="Pfam" id="PF12849">
    <property type="entry name" value="PBP_like_2"/>
    <property type="match status" value="1"/>
</dbReference>
<comment type="subcellular location">
    <subcellularLocation>
        <location evidence="2 10">Cell membrane</location>
        <topology evidence="2 10">Lipid-anchor</topology>
    </subcellularLocation>
</comment>
<keyword evidence="14" id="KW-1185">Reference proteome</keyword>
<keyword evidence="9 10" id="KW-0449">Lipoprotein</keyword>
<evidence type="ECO:0000256" key="5">
    <source>
        <dbReference type="ARBA" id="ARBA00022448"/>
    </source>
</evidence>
<organism evidence="13 14">
    <name type="scientific">Jeotgalibacillus proteolyticus</name>
    <dbReference type="NCBI Taxonomy" id="2082395"/>
    <lineage>
        <taxon>Bacteria</taxon>
        <taxon>Bacillati</taxon>
        <taxon>Bacillota</taxon>
        <taxon>Bacilli</taxon>
        <taxon>Bacillales</taxon>
        <taxon>Caryophanaceae</taxon>
        <taxon>Jeotgalibacillus</taxon>
    </lineage>
</organism>
<dbReference type="RefSeq" id="WP_104056909.1">
    <property type="nucleotide sequence ID" value="NZ_PREZ01000002.1"/>
</dbReference>
<comment type="subunit">
    <text evidence="4 10">The complex is composed of two ATP-binding proteins (PstB), two transmembrane proteins (PstC and PstA) and a solute-binding protein (PstS).</text>
</comment>
<dbReference type="AlphaFoldDB" id="A0A2S5GEK6"/>
<evidence type="ECO:0000256" key="11">
    <source>
        <dbReference type="SAM" id="MobiDB-lite"/>
    </source>
</evidence>
<evidence type="ECO:0000256" key="3">
    <source>
        <dbReference type="ARBA" id="ARBA00008725"/>
    </source>
</evidence>
<dbReference type="InterPro" id="IPR011862">
    <property type="entry name" value="Phos-bd"/>
</dbReference>
<evidence type="ECO:0000256" key="9">
    <source>
        <dbReference type="ARBA" id="ARBA00023288"/>
    </source>
</evidence>
<dbReference type="PROSITE" id="PS51257">
    <property type="entry name" value="PROKAR_LIPOPROTEIN"/>
    <property type="match status" value="1"/>
</dbReference>
<dbReference type="GO" id="GO:0042301">
    <property type="term" value="F:phosphate ion binding"/>
    <property type="evidence" value="ECO:0007669"/>
    <property type="project" value="UniProtKB-UniRule"/>
</dbReference>
<dbReference type="PANTHER" id="PTHR30570:SF1">
    <property type="entry name" value="PHOSPHATE-BINDING PROTEIN PSTS"/>
    <property type="match status" value="1"/>
</dbReference>
<feature type="signal peptide" evidence="10">
    <location>
        <begin position="1"/>
        <end position="20"/>
    </location>
</feature>
<gene>
    <name evidence="13" type="ORF">C4B60_04980</name>
</gene>
<dbReference type="NCBIfam" id="TIGR02136">
    <property type="entry name" value="ptsS_2"/>
    <property type="match status" value="1"/>
</dbReference>
<keyword evidence="5 10" id="KW-0813">Transport</keyword>
<dbReference type="Proteomes" id="UP000239047">
    <property type="component" value="Unassembled WGS sequence"/>
</dbReference>
<comment type="function">
    <text evidence="1">Part of the ABC transporter complex PstSACB involved in phosphate import.</text>
</comment>
<keyword evidence="6 10" id="KW-0592">Phosphate transport</keyword>
<feature type="domain" description="PBP" evidence="12">
    <location>
        <begin position="39"/>
        <end position="292"/>
    </location>
</feature>
<evidence type="ECO:0000256" key="4">
    <source>
        <dbReference type="ARBA" id="ARBA00011529"/>
    </source>
</evidence>
<comment type="caution">
    <text evidence="13">The sequence shown here is derived from an EMBL/GenBank/DDBJ whole genome shotgun (WGS) entry which is preliminary data.</text>
</comment>
<evidence type="ECO:0000313" key="13">
    <source>
        <dbReference type="EMBL" id="PPA71419.1"/>
    </source>
</evidence>
<sequence length="324" mass="35139">MKSFKYLAMTTMVGSALFLAACGDEGETETNGSNGDNNTASEETLEGQVRGDGSSTVAPIMEAIVEEYAGVQPNVQVSSGVSGTGGGFEKFIAGETDFSNASRPIKDEEASALEEAGVDYTELEIGFDGLSVVVSQDNDWVDHLTVEELKAMWVEDGTEKTWADIREGWPEETIEYYSPGTDSGTYDYWNEVILEDEDIVRSATLSEDDNVLVQGVVGSPNAIGYFGYAYYLENQDTLKVVPIDGGEGPVEPTNETIESGEYAPLSRPLFTYVSNASIQENEAAADFITFAIENAGDLAEAVGYVRAPQELYNEDMEKIEELKQ</sequence>
<name>A0A2S5GEK6_9BACL</name>
<evidence type="ECO:0000256" key="1">
    <source>
        <dbReference type="ARBA" id="ARBA00002841"/>
    </source>
</evidence>
<keyword evidence="7 10" id="KW-0732">Signal</keyword>
<dbReference type="GO" id="GO:0005886">
    <property type="term" value="C:plasma membrane"/>
    <property type="evidence" value="ECO:0007669"/>
    <property type="project" value="UniProtKB-SubCell"/>
</dbReference>
<feature type="compositionally biased region" description="Polar residues" evidence="11">
    <location>
        <begin position="29"/>
        <end position="42"/>
    </location>
</feature>
<dbReference type="PANTHER" id="PTHR30570">
    <property type="entry name" value="PERIPLASMIC PHOSPHATE BINDING COMPONENT OF PHOSPHATE ABC TRANSPORTER"/>
    <property type="match status" value="1"/>
</dbReference>
<dbReference type="InterPro" id="IPR024370">
    <property type="entry name" value="PBP_domain"/>
</dbReference>
<reference evidence="13 14" key="1">
    <citation type="submission" date="2018-02" db="EMBL/GenBank/DDBJ databases">
        <title>Jeotgalibacillus proteolyticum sp. nov. a protease producing bacterium isolated from ocean sediments of Laizhou Bay.</title>
        <authorList>
            <person name="Li Y."/>
        </authorList>
    </citation>
    <scope>NUCLEOTIDE SEQUENCE [LARGE SCALE GENOMIC DNA]</scope>
    <source>
        <strain evidence="13 14">22-7</strain>
    </source>
</reference>
<evidence type="ECO:0000256" key="6">
    <source>
        <dbReference type="ARBA" id="ARBA00022592"/>
    </source>
</evidence>
<dbReference type="InterPro" id="IPR050811">
    <property type="entry name" value="Phosphate_ABC_transporter"/>
</dbReference>